<evidence type="ECO:0000256" key="12">
    <source>
        <dbReference type="HAMAP-Rule" id="MF_00983"/>
    </source>
</evidence>
<evidence type="ECO:0000313" key="15">
    <source>
        <dbReference type="EMBL" id="SEO88766.1"/>
    </source>
</evidence>
<dbReference type="InterPro" id="IPR042115">
    <property type="entry name" value="PriA_3primeBD_sf"/>
</dbReference>
<evidence type="ECO:0000259" key="13">
    <source>
        <dbReference type="PROSITE" id="PS51192"/>
    </source>
</evidence>
<dbReference type="GO" id="GO:1990077">
    <property type="term" value="C:primosome complex"/>
    <property type="evidence" value="ECO:0007669"/>
    <property type="project" value="UniProtKB-UniRule"/>
</dbReference>
<sequence>MPDTTVVQVAVPAPMDQTLDYLPPAEGRLPAPGARVRVPFGRRQVVGVVTGGSTRARIDGGRLKAITEILDSEPLIPDAVLKLGLWAAGYYHHPPGEVLTGMLPTPLRQGGRAARKPPEYWQLTADGHACDRDRLARRARRQAAVLARLAEQAEALPTAALADLEGDWRTALRKLAEQGLVERAAPSASPPTAAPTALNEDQQRAADAITDSLGSFSAHLLEGVTGSGKTEVYLAAMDAVLARGEQVLLLVPEIGLTPQLIERFSARVPGRIAVLHSALADGERQDAWLAAANGDVDVLIGTRSALFTPLPRAGLIIVDEEHDPSLKQQEGFRYNARDLAAVRARNGDFPLVLGSATPSLESLHNALAGRYRLLDLPRRAGAARPPRLELLDIRGQPLEAGVSRPVLARMDRHLADGGQVLLFLNRRGYAPVLLCHDCGWVASCTRCDARLTWHQHAGRLRCHHCGHERPVNRHCEDCGSTDLRDVGQGTEKLEKALADRFPDTGIVRIDRDSTRRKGAMTDLLDRARHGDGRILLGTQMLAKGHDLPDISLVAILDCDQGLFGADFRAPERMAQLITQVSGRAGRRDRPGEVLLQTHHPEHPLLDTLLREGYGRVARTMLQQRRDAALPPHTHMALVRAEAVESRAPHAFLEEVRHSGERLAGDDVLLMGPVPAPMERRAGRYRAQLLIQAPTRAPLHALLTRLVPGLTELPGARRVRWSVDVDPQDMF</sequence>
<dbReference type="GO" id="GO:0005524">
    <property type="term" value="F:ATP binding"/>
    <property type="evidence" value="ECO:0007669"/>
    <property type="project" value="UniProtKB-UniRule"/>
</dbReference>
<feature type="binding site" evidence="12">
    <location>
        <position position="462"/>
    </location>
    <ligand>
        <name>Zn(2+)</name>
        <dbReference type="ChEBI" id="CHEBI:29105"/>
        <label>2</label>
    </ligand>
</feature>
<evidence type="ECO:0000259" key="14">
    <source>
        <dbReference type="PROSITE" id="PS51194"/>
    </source>
</evidence>
<dbReference type="Gene3D" id="3.40.50.300">
    <property type="entry name" value="P-loop containing nucleotide triphosphate hydrolases"/>
    <property type="match status" value="2"/>
</dbReference>
<dbReference type="NCBIfam" id="NF004065">
    <property type="entry name" value="PRK05580.1-1"/>
    <property type="match status" value="1"/>
</dbReference>
<dbReference type="Pfam" id="PF00271">
    <property type="entry name" value="Helicase_C"/>
    <property type="match status" value="1"/>
</dbReference>
<comment type="similarity">
    <text evidence="12">Belongs to the helicase family. PriA subfamily.</text>
</comment>
<dbReference type="GO" id="GO:0006269">
    <property type="term" value="P:DNA replication, synthesis of primer"/>
    <property type="evidence" value="ECO:0007669"/>
    <property type="project" value="UniProtKB-KW"/>
</dbReference>
<dbReference type="Proteomes" id="UP000199657">
    <property type="component" value="Unassembled WGS sequence"/>
</dbReference>
<dbReference type="GO" id="GO:0043138">
    <property type="term" value="F:3'-5' DNA helicase activity"/>
    <property type="evidence" value="ECO:0007669"/>
    <property type="project" value="UniProtKB-EC"/>
</dbReference>
<dbReference type="Pfam" id="PF18319">
    <property type="entry name" value="Zn_ribbon_PriA"/>
    <property type="match status" value="1"/>
</dbReference>
<dbReference type="FunFam" id="3.40.50.300:FF:000489">
    <property type="entry name" value="Primosome assembly protein PriA"/>
    <property type="match status" value="1"/>
</dbReference>
<dbReference type="GO" id="GO:0016887">
    <property type="term" value="F:ATP hydrolysis activity"/>
    <property type="evidence" value="ECO:0007669"/>
    <property type="project" value="RHEA"/>
</dbReference>
<dbReference type="GO" id="GO:0003677">
    <property type="term" value="F:DNA binding"/>
    <property type="evidence" value="ECO:0007669"/>
    <property type="project" value="UniProtKB-UniRule"/>
</dbReference>
<gene>
    <name evidence="12" type="primary">priA</name>
    <name evidence="15" type="ORF">SAMN04488052_10467</name>
</gene>
<dbReference type="Pfam" id="PF18074">
    <property type="entry name" value="PriA_C"/>
    <property type="match status" value="1"/>
</dbReference>
<feature type="domain" description="Helicase ATP-binding" evidence="13">
    <location>
        <begin position="210"/>
        <end position="376"/>
    </location>
</feature>
<comment type="catalytic activity">
    <reaction evidence="12">
        <text>Couples ATP hydrolysis with the unwinding of duplex DNA by translocating in the 3'-5' direction.</text>
        <dbReference type="EC" id="5.6.2.4"/>
    </reaction>
</comment>
<keyword evidence="10 12" id="KW-0413">Isomerase</keyword>
<comment type="catalytic activity">
    <reaction evidence="11 12">
        <text>ATP + H2O = ADP + phosphate + H(+)</text>
        <dbReference type="Rhea" id="RHEA:13065"/>
        <dbReference type="ChEBI" id="CHEBI:15377"/>
        <dbReference type="ChEBI" id="CHEBI:15378"/>
        <dbReference type="ChEBI" id="CHEBI:30616"/>
        <dbReference type="ChEBI" id="CHEBI:43474"/>
        <dbReference type="ChEBI" id="CHEBI:456216"/>
        <dbReference type="EC" id="5.6.2.4"/>
    </reaction>
</comment>
<dbReference type="PANTHER" id="PTHR30580:SF0">
    <property type="entry name" value="PRIMOSOMAL PROTEIN N"/>
    <property type="match status" value="1"/>
</dbReference>
<dbReference type="InterPro" id="IPR041236">
    <property type="entry name" value="PriA_C"/>
</dbReference>
<dbReference type="Pfam" id="PF17764">
    <property type="entry name" value="PriA_3primeBD"/>
    <property type="match status" value="1"/>
</dbReference>
<dbReference type="PROSITE" id="PS51194">
    <property type="entry name" value="HELICASE_CTER"/>
    <property type="match status" value="1"/>
</dbReference>
<protein>
    <recommendedName>
        <fullName evidence="12">Replication restart protein PriA</fullName>
    </recommendedName>
    <alternativeName>
        <fullName evidence="12">ATP-dependent DNA helicase PriA</fullName>
        <ecNumber evidence="12">5.6.2.4</ecNumber>
    </alternativeName>
    <alternativeName>
        <fullName evidence="12">DNA 3'-5' helicase PriA</fullName>
    </alternativeName>
</protein>
<comment type="subunit">
    <text evidence="12">Component of the replication restart primosome.</text>
</comment>
<feature type="binding site" evidence="12">
    <location>
        <position position="478"/>
    </location>
    <ligand>
        <name>Zn(2+)</name>
        <dbReference type="ChEBI" id="CHEBI:29105"/>
        <label>1</label>
    </ligand>
</feature>
<keyword evidence="16" id="KW-1185">Reference proteome</keyword>
<dbReference type="SMART" id="SM00487">
    <property type="entry name" value="DEXDc"/>
    <property type="match status" value="1"/>
</dbReference>
<dbReference type="NCBIfam" id="TIGR00595">
    <property type="entry name" value="priA"/>
    <property type="match status" value="1"/>
</dbReference>
<comment type="cofactor">
    <cofactor evidence="12">
        <name>Zn(2+)</name>
        <dbReference type="ChEBI" id="CHEBI:29105"/>
    </cofactor>
    <text evidence="12">Binds 2 zinc ions per subunit.</text>
</comment>
<dbReference type="GO" id="GO:0006270">
    <property type="term" value="P:DNA replication initiation"/>
    <property type="evidence" value="ECO:0007669"/>
    <property type="project" value="TreeGrafter"/>
</dbReference>
<dbReference type="GO" id="GO:0006302">
    <property type="term" value="P:double-strand break repair"/>
    <property type="evidence" value="ECO:0007669"/>
    <property type="project" value="InterPro"/>
</dbReference>
<evidence type="ECO:0000313" key="16">
    <source>
        <dbReference type="Proteomes" id="UP000199657"/>
    </source>
</evidence>
<dbReference type="RefSeq" id="WP_091643166.1">
    <property type="nucleotide sequence ID" value="NZ_FOEG01000004.1"/>
</dbReference>
<dbReference type="InterPro" id="IPR005259">
    <property type="entry name" value="PriA"/>
</dbReference>
<dbReference type="PANTHER" id="PTHR30580">
    <property type="entry name" value="PRIMOSOMAL PROTEIN N"/>
    <property type="match status" value="1"/>
</dbReference>
<dbReference type="SMART" id="SM00490">
    <property type="entry name" value="HELICc"/>
    <property type="match status" value="1"/>
</dbReference>
<evidence type="ECO:0000256" key="10">
    <source>
        <dbReference type="ARBA" id="ARBA00023235"/>
    </source>
</evidence>
<evidence type="ECO:0000256" key="1">
    <source>
        <dbReference type="ARBA" id="ARBA00022515"/>
    </source>
</evidence>
<organism evidence="15 16">
    <name type="scientific">Aquisalimonas asiatica</name>
    <dbReference type="NCBI Taxonomy" id="406100"/>
    <lineage>
        <taxon>Bacteria</taxon>
        <taxon>Pseudomonadati</taxon>
        <taxon>Pseudomonadota</taxon>
        <taxon>Gammaproteobacteria</taxon>
        <taxon>Chromatiales</taxon>
        <taxon>Ectothiorhodospiraceae</taxon>
        <taxon>Aquisalimonas</taxon>
    </lineage>
</organism>
<keyword evidence="6 12" id="KW-0347">Helicase</keyword>
<evidence type="ECO:0000256" key="4">
    <source>
        <dbReference type="ARBA" id="ARBA00022741"/>
    </source>
</evidence>
<dbReference type="STRING" id="406100.SAMN04488052_10467"/>
<dbReference type="EC" id="5.6.2.4" evidence="12"/>
<feature type="binding site" evidence="12">
    <location>
        <position position="465"/>
    </location>
    <ligand>
        <name>Zn(2+)</name>
        <dbReference type="ChEBI" id="CHEBI:29105"/>
        <label>2</label>
    </ligand>
</feature>
<feature type="binding site" evidence="12">
    <location>
        <position position="447"/>
    </location>
    <ligand>
        <name>Zn(2+)</name>
        <dbReference type="ChEBI" id="CHEBI:29105"/>
        <label>2</label>
    </ligand>
</feature>
<keyword evidence="5 12" id="KW-0378">Hydrolase</keyword>
<keyword evidence="9 12" id="KW-0238">DNA-binding</keyword>
<dbReference type="Pfam" id="PF00270">
    <property type="entry name" value="DEAD"/>
    <property type="match status" value="1"/>
</dbReference>
<dbReference type="InterPro" id="IPR011545">
    <property type="entry name" value="DEAD/DEAH_box_helicase_dom"/>
</dbReference>
<dbReference type="GO" id="GO:0006310">
    <property type="term" value="P:DNA recombination"/>
    <property type="evidence" value="ECO:0007669"/>
    <property type="project" value="InterPro"/>
</dbReference>
<name>A0A1H8TDF6_9GAMM</name>
<keyword evidence="2 12" id="KW-0235">DNA replication</keyword>
<dbReference type="InterPro" id="IPR040498">
    <property type="entry name" value="PriA_CRR"/>
</dbReference>
<keyword evidence="7 12" id="KW-0862">Zinc</keyword>
<feature type="binding site" evidence="12">
    <location>
        <position position="438"/>
    </location>
    <ligand>
        <name>Zn(2+)</name>
        <dbReference type="ChEBI" id="CHEBI:29105"/>
        <label>1</label>
    </ligand>
</feature>
<dbReference type="InterPro" id="IPR041222">
    <property type="entry name" value="PriA_3primeBD"/>
</dbReference>
<keyword evidence="4 12" id="KW-0547">Nucleotide-binding</keyword>
<dbReference type="InterPro" id="IPR027417">
    <property type="entry name" value="P-loop_NTPase"/>
</dbReference>
<dbReference type="HAMAP" id="MF_00983">
    <property type="entry name" value="PriA"/>
    <property type="match status" value="1"/>
</dbReference>
<dbReference type="NCBIfam" id="NF004067">
    <property type="entry name" value="PRK05580.1-4"/>
    <property type="match status" value="1"/>
</dbReference>
<dbReference type="SUPFAM" id="SSF52540">
    <property type="entry name" value="P-loop containing nucleoside triphosphate hydrolases"/>
    <property type="match status" value="2"/>
</dbReference>
<dbReference type="CDD" id="cd17929">
    <property type="entry name" value="DEXHc_priA"/>
    <property type="match status" value="1"/>
</dbReference>
<keyword evidence="1 12" id="KW-0639">Primosome</keyword>
<evidence type="ECO:0000256" key="11">
    <source>
        <dbReference type="ARBA" id="ARBA00048988"/>
    </source>
</evidence>
<evidence type="ECO:0000256" key="3">
    <source>
        <dbReference type="ARBA" id="ARBA00022723"/>
    </source>
</evidence>
<dbReference type="CDD" id="cd18804">
    <property type="entry name" value="SF2_C_priA"/>
    <property type="match status" value="1"/>
</dbReference>
<dbReference type="PROSITE" id="PS51192">
    <property type="entry name" value="HELICASE_ATP_BIND_1"/>
    <property type="match status" value="1"/>
</dbReference>
<dbReference type="FunFam" id="3.40.1440.60:FF:000001">
    <property type="entry name" value="Primosomal protein N"/>
    <property type="match status" value="1"/>
</dbReference>
<reference evidence="15 16" key="1">
    <citation type="submission" date="2016-10" db="EMBL/GenBank/DDBJ databases">
        <authorList>
            <person name="de Groot N.N."/>
        </authorList>
    </citation>
    <scope>NUCLEOTIDE SEQUENCE [LARGE SCALE GENOMIC DNA]</scope>
    <source>
        <strain evidence="15 16">CGMCC 1.6291</strain>
    </source>
</reference>
<feature type="binding site" evidence="12">
    <location>
        <position position="435"/>
    </location>
    <ligand>
        <name>Zn(2+)</name>
        <dbReference type="ChEBI" id="CHEBI:29105"/>
        <label>1</label>
    </ligand>
</feature>
<dbReference type="GO" id="GO:0008270">
    <property type="term" value="F:zinc ion binding"/>
    <property type="evidence" value="ECO:0007669"/>
    <property type="project" value="UniProtKB-UniRule"/>
</dbReference>
<feature type="binding site" evidence="12">
    <location>
        <position position="475"/>
    </location>
    <ligand>
        <name>Zn(2+)</name>
        <dbReference type="ChEBI" id="CHEBI:29105"/>
        <label>1</label>
    </ligand>
</feature>
<feature type="binding site" evidence="12">
    <location>
        <position position="444"/>
    </location>
    <ligand>
        <name>Zn(2+)</name>
        <dbReference type="ChEBI" id="CHEBI:29105"/>
        <label>2</label>
    </ligand>
</feature>
<keyword evidence="8 12" id="KW-0067">ATP-binding</keyword>
<evidence type="ECO:0000256" key="6">
    <source>
        <dbReference type="ARBA" id="ARBA00022806"/>
    </source>
</evidence>
<dbReference type="InterPro" id="IPR014001">
    <property type="entry name" value="Helicase_ATP-bd"/>
</dbReference>
<evidence type="ECO:0000256" key="5">
    <source>
        <dbReference type="ARBA" id="ARBA00022801"/>
    </source>
</evidence>
<dbReference type="EMBL" id="FOEG01000004">
    <property type="protein sequence ID" value="SEO88766.1"/>
    <property type="molecule type" value="Genomic_DNA"/>
</dbReference>
<comment type="function">
    <text evidence="12">Initiates the restart of stalled replication forks, which reloads the replicative helicase on sites other than the origin of replication. Recognizes and binds to abandoned replication forks and remodels them to uncover a helicase loading site. Promotes assembly of the primosome at these replication forks.</text>
</comment>
<evidence type="ECO:0000256" key="9">
    <source>
        <dbReference type="ARBA" id="ARBA00023125"/>
    </source>
</evidence>
<dbReference type="OrthoDB" id="9759544at2"/>
<evidence type="ECO:0000256" key="7">
    <source>
        <dbReference type="ARBA" id="ARBA00022833"/>
    </source>
</evidence>
<dbReference type="AlphaFoldDB" id="A0A1H8TDF6"/>
<dbReference type="InterPro" id="IPR001650">
    <property type="entry name" value="Helicase_C-like"/>
</dbReference>
<keyword evidence="3 12" id="KW-0479">Metal-binding</keyword>
<proteinExistence type="inferred from homology"/>
<dbReference type="Gene3D" id="3.40.1440.60">
    <property type="entry name" value="PriA, 3(prime) DNA-binding domain"/>
    <property type="match status" value="1"/>
</dbReference>
<accession>A0A1H8TDF6</accession>
<feature type="domain" description="Helicase C-terminal" evidence="14">
    <location>
        <begin position="470"/>
        <end position="628"/>
    </location>
</feature>
<evidence type="ECO:0000256" key="8">
    <source>
        <dbReference type="ARBA" id="ARBA00022840"/>
    </source>
</evidence>
<evidence type="ECO:0000256" key="2">
    <source>
        <dbReference type="ARBA" id="ARBA00022705"/>
    </source>
</evidence>